<keyword evidence="2 5" id="KW-0808">Transferase</keyword>
<dbReference type="Pfam" id="PF05175">
    <property type="entry name" value="MTS"/>
    <property type="match status" value="1"/>
</dbReference>
<feature type="binding site" evidence="5">
    <location>
        <begin position="124"/>
        <end position="128"/>
    </location>
    <ligand>
        <name>S-adenosyl-L-methionine</name>
        <dbReference type="ChEBI" id="CHEBI:59789"/>
    </ligand>
</feature>
<dbReference type="OrthoDB" id="9800643at2"/>
<dbReference type="Gene3D" id="3.40.50.150">
    <property type="entry name" value="Vaccinia Virus protein VP39"/>
    <property type="match status" value="1"/>
</dbReference>
<dbReference type="Proteomes" id="UP000236641">
    <property type="component" value="Unassembled WGS sequence"/>
</dbReference>
<comment type="similarity">
    <text evidence="5">Belongs to the protein N5-glutamine methyltransferase family. PrmC subfamily.</text>
</comment>
<keyword evidence="1 5" id="KW-0489">Methyltransferase</keyword>
<sequence length="287" mass="32850">MLLKDIQTIFHKELDAEYGNHEVANFFNILIKHFLDLDRISLVLEPQLTILKKEEEPLFDALSRLKNHEPIQYIIGETEFFGLNFKVNQHTLIPRPETEELVEWIIDNVTSSLVENSLDILDIGTGTGCIAITLAKKLPNAQVTAIDISEGALQIAKQNALDNKVEITFIKADILKKDDIDSKNRKFDIIVSNPPYVRYLEKVEMKPNVLDYEPSQALFVADDNPLQFYKAITEFAVDNLKENGLLFFEINQYLGQETKQLLADYGFKNCQLKQDIFGNDRMLIASK</sequence>
<comment type="function">
    <text evidence="5">Methylates the class 1 translation termination release factors RF1/PrfA and RF2/PrfB on the glutamine residue of the universally conserved GGQ motif.</text>
</comment>
<accession>A0A2K1DXD1</accession>
<dbReference type="NCBIfam" id="TIGR03534">
    <property type="entry name" value="RF_mod_PrmC"/>
    <property type="match status" value="1"/>
</dbReference>
<evidence type="ECO:0000256" key="2">
    <source>
        <dbReference type="ARBA" id="ARBA00022679"/>
    </source>
</evidence>
<comment type="caution">
    <text evidence="8">The sequence shown here is derived from an EMBL/GenBank/DDBJ whole genome shotgun (WGS) entry which is preliminary data.</text>
</comment>
<dbReference type="RefSeq" id="WP_103052573.1">
    <property type="nucleotide sequence ID" value="NZ_POWF01000007.1"/>
</dbReference>
<keyword evidence="3 5" id="KW-0949">S-adenosyl-L-methionine</keyword>
<evidence type="ECO:0000256" key="4">
    <source>
        <dbReference type="ARBA" id="ARBA00048391"/>
    </source>
</evidence>
<dbReference type="EMBL" id="POWF01000007">
    <property type="protein sequence ID" value="PNQ72694.1"/>
    <property type="molecule type" value="Genomic_DNA"/>
</dbReference>
<feature type="domain" description="Release factor glutamine methyltransferase N-terminal" evidence="7">
    <location>
        <begin position="28"/>
        <end position="76"/>
    </location>
</feature>
<dbReference type="InterPro" id="IPR040758">
    <property type="entry name" value="PrmC_N"/>
</dbReference>
<dbReference type="NCBIfam" id="TIGR00536">
    <property type="entry name" value="hemK_fam"/>
    <property type="match status" value="1"/>
</dbReference>
<dbReference type="InterPro" id="IPR029063">
    <property type="entry name" value="SAM-dependent_MTases_sf"/>
</dbReference>
<evidence type="ECO:0000313" key="9">
    <source>
        <dbReference type="Proteomes" id="UP000236641"/>
    </source>
</evidence>
<protein>
    <recommendedName>
        <fullName evidence="5">Release factor glutamine methyltransferase</fullName>
        <shortName evidence="5">RF MTase</shortName>
        <ecNumber evidence="5">2.1.1.297</ecNumber>
    </recommendedName>
    <alternativeName>
        <fullName evidence="5">N5-glutamine methyltransferase PrmC</fullName>
    </alternativeName>
    <alternativeName>
        <fullName evidence="5">Protein-(glutamine-N5) MTase PrmC</fullName>
    </alternativeName>
    <alternativeName>
        <fullName evidence="5">Protein-glutamine N-methyltransferase PrmC</fullName>
    </alternativeName>
</protein>
<dbReference type="PANTHER" id="PTHR18895">
    <property type="entry name" value="HEMK METHYLTRANSFERASE"/>
    <property type="match status" value="1"/>
</dbReference>
<dbReference type="InterPro" id="IPR050320">
    <property type="entry name" value="N5-glutamine_MTase"/>
</dbReference>
<proteinExistence type="inferred from homology"/>
<dbReference type="PROSITE" id="PS00092">
    <property type="entry name" value="N6_MTASE"/>
    <property type="match status" value="1"/>
</dbReference>
<dbReference type="HAMAP" id="MF_02126">
    <property type="entry name" value="RF_methyltr_PrmC"/>
    <property type="match status" value="1"/>
</dbReference>
<dbReference type="EC" id="2.1.1.297" evidence="5"/>
<dbReference type="InterPro" id="IPR019874">
    <property type="entry name" value="RF_methyltr_PrmC"/>
</dbReference>
<feature type="domain" description="Methyltransferase small" evidence="6">
    <location>
        <begin position="116"/>
        <end position="199"/>
    </location>
</feature>
<evidence type="ECO:0000256" key="1">
    <source>
        <dbReference type="ARBA" id="ARBA00022603"/>
    </source>
</evidence>
<dbReference type="GO" id="GO:0102559">
    <property type="term" value="F:peptide chain release factor N(5)-glutamine methyltransferase activity"/>
    <property type="evidence" value="ECO:0007669"/>
    <property type="project" value="UniProtKB-EC"/>
</dbReference>
<dbReference type="PANTHER" id="PTHR18895:SF74">
    <property type="entry name" value="MTRF1L RELEASE FACTOR GLUTAMINE METHYLTRANSFERASE"/>
    <property type="match status" value="1"/>
</dbReference>
<feature type="binding site" evidence="5">
    <location>
        <position position="147"/>
    </location>
    <ligand>
        <name>S-adenosyl-L-methionine</name>
        <dbReference type="ChEBI" id="CHEBI:59789"/>
    </ligand>
</feature>
<evidence type="ECO:0000313" key="8">
    <source>
        <dbReference type="EMBL" id="PNQ72694.1"/>
    </source>
</evidence>
<feature type="binding site" evidence="5">
    <location>
        <begin position="193"/>
        <end position="196"/>
    </location>
    <ligand>
        <name>substrate</name>
    </ligand>
</feature>
<dbReference type="InterPro" id="IPR004556">
    <property type="entry name" value="HemK-like"/>
</dbReference>
<reference evidence="8 9" key="1">
    <citation type="submission" date="2018-01" db="EMBL/GenBank/DDBJ databases">
        <title>The draft genome of Hanstruepera neustonica JCM19743.</title>
        <authorList>
            <person name="He R.-H."/>
            <person name="Du Z.-J."/>
        </authorList>
    </citation>
    <scope>NUCLEOTIDE SEQUENCE [LARGE SCALE GENOMIC DNA]</scope>
    <source>
        <strain evidence="8 9">JCM19743</strain>
    </source>
</reference>
<feature type="binding site" evidence="5">
    <location>
        <position position="193"/>
    </location>
    <ligand>
        <name>S-adenosyl-L-methionine</name>
        <dbReference type="ChEBI" id="CHEBI:59789"/>
    </ligand>
</feature>
<evidence type="ECO:0000259" key="7">
    <source>
        <dbReference type="Pfam" id="PF17827"/>
    </source>
</evidence>
<dbReference type="GO" id="GO:0003676">
    <property type="term" value="F:nucleic acid binding"/>
    <property type="evidence" value="ECO:0007669"/>
    <property type="project" value="InterPro"/>
</dbReference>
<comment type="catalytic activity">
    <reaction evidence="4 5">
        <text>L-glutaminyl-[peptide chain release factor] + S-adenosyl-L-methionine = N(5)-methyl-L-glutaminyl-[peptide chain release factor] + S-adenosyl-L-homocysteine + H(+)</text>
        <dbReference type="Rhea" id="RHEA:42896"/>
        <dbReference type="Rhea" id="RHEA-COMP:10271"/>
        <dbReference type="Rhea" id="RHEA-COMP:10272"/>
        <dbReference type="ChEBI" id="CHEBI:15378"/>
        <dbReference type="ChEBI" id="CHEBI:30011"/>
        <dbReference type="ChEBI" id="CHEBI:57856"/>
        <dbReference type="ChEBI" id="CHEBI:59789"/>
        <dbReference type="ChEBI" id="CHEBI:61891"/>
        <dbReference type="EC" id="2.1.1.297"/>
    </reaction>
</comment>
<organism evidence="8 9">
    <name type="scientific">Hanstruepera neustonica</name>
    <dbReference type="NCBI Taxonomy" id="1445657"/>
    <lineage>
        <taxon>Bacteria</taxon>
        <taxon>Pseudomonadati</taxon>
        <taxon>Bacteroidota</taxon>
        <taxon>Flavobacteriia</taxon>
        <taxon>Flavobacteriales</taxon>
        <taxon>Flavobacteriaceae</taxon>
        <taxon>Hanstruepera</taxon>
    </lineage>
</organism>
<evidence type="ECO:0000256" key="5">
    <source>
        <dbReference type="HAMAP-Rule" id="MF_02126"/>
    </source>
</evidence>
<dbReference type="Gene3D" id="1.10.8.10">
    <property type="entry name" value="DNA helicase RuvA subunit, C-terminal domain"/>
    <property type="match status" value="1"/>
</dbReference>
<name>A0A2K1DXD1_9FLAO</name>
<dbReference type="InterPro" id="IPR002052">
    <property type="entry name" value="DNA_methylase_N6_adenine_CS"/>
</dbReference>
<evidence type="ECO:0000259" key="6">
    <source>
        <dbReference type="Pfam" id="PF05175"/>
    </source>
</evidence>
<dbReference type="Pfam" id="PF17827">
    <property type="entry name" value="PrmC_N"/>
    <property type="match status" value="1"/>
</dbReference>
<keyword evidence="9" id="KW-1185">Reference proteome</keyword>
<dbReference type="CDD" id="cd02440">
    <property type="entry name" value="AdoMet_MTases"/>
    <property type="match status" value="1"/>
</dbReference>
<comment type="caution">
    <text evidence="5">Lacks conserved residue(s) required for the propagation of feature annotation.</text>
</comment>
<evidence type="ECO:0000256" key="3">
    <source>
        <dbReference type="ARBA" id="ARBA00022691"/>
    </source>
</evidence>
<gene>
    <name evidence="5 8" type="primary">prmC</name>
    <name evidence="8" type="ORF">C1T31_11165</name>
</gene>
<dbReference type="SUPFAM" id="SSF53335">
    <property type="entry name" value="S-adenosyl-L-methionine-dependent methyltransferases"/>
    <property type="match status" value="1"/>
</dbReference>
<dbReference type="AlphaFoldDB" id="A0A2K1DXD1"/>
<dbReference type="InterPro" id="IPR007848">
    <property type="entry name" value="Small_mtfrase_dom"/>
</dbReference>
<dbReference type="GO" id="GO:0032259">
    <property type="term" value="P:methylation"/>
    <property type="evidence" value="ECO:0007669"/>
    <property type="project" value="UniProtKB-KW"/>
</dbReference>